<evidence type="ECO:0000256" key="5">
    <source>
        <dbReference type="ARBA" id="ARBA00022679"/>
    </source>
</evidence>
<dbReference type="GO" id="GO:0008652">
    <property type="term" value="P:amino acid biosynthetic process"/>
    <property type="evidence" value="ECO:0007669"/>
    <property type="project" value="UniProtKB-KW"/>
</dbReference>
<evidence type="ECO:0000256" key="3">
    <source>
        <dbReference type="ARBA" id="ARBA00012154"/>
    </source>
</evidence>
<evidence type="ECO:0000256" key="6">
    <source>
        <dbReference type="ARBA" id="ARBA00022741"/>
    </source>
</evidence>
<keyword evidence="8 11" id="KW-0067">ATP-binding</keyword>
<keyword evidence="11" id="KW-0479">Metal-binding</keyword>
<dbReference type="GO" id="GO:0000287">
    <property type="term" value="F:magnesium ion binding"/>
    <property type="evidence" value="ECO:0007669"/>
    <property type="project" value="UniProtKB-UniRule"/>
</dbReference>
<sequence>MVRMSKPRVVLVGPPGAGKTTIGHRLASTLNIPFIDTDQLIEKEYGKACGDVFSELGEATFRDVEREAISLALSNHGIVSVGGGAVTTQATRDLFAGHTVVWLDVSDEAGFARTSAEGTRPVLEAENPKEHYAKLLATRRDWYRDVSMYRVRTDDKRPTAIVGEILEIIWG</sequence>
<dbReference type="PRINTS" id="PR01100">
    <property type="entry name" value="SHIKIMTKNASE"/>
</dbReference>
<comment type="function">
    <text evidence="11">Catalyzes the specific phosphorylation of the 3-hydroxyl group of shikimic acid using ATP as a cosubstrate.</text>
</comment>
<dbReference type="EMBL" id="CP069534">
    <property type="protein sequence ID" value="QRP69586.1"/>
    <property type="molecule type" value="Genomic_DNA"/>
</dbReference>
<dbReference type="UniPathway" id="UPA00053">
    <property type="reaction ID" value="UER00088"/>
</dbReference>
<dbReference type="Proteomes" id="UP000596145">
    <property type="component" value="Chromosome"/>
</dbReference>
<name>A0A7T4JUA7_9CORY</name>
<evidence type="ECO:0000256" key="2">
    <source>
        <dbReference type="ARBA" id="ARBA00006997"/>
    </source>
</evidence>
<comment type="caution">
    <text evidence="11">Lacks conserved residue(s) required for the propagation of feature annotation.</text>
</comment>
<dbReference type="InterPro" id="IPR031322">
    <property type="entry name" value="Shikimate/glucono_kinase"/>
</dbReference>
<comment type="subunit">
    <text evidence="11">Monomer.</text>
</comment>
<feature type="binding site" evidence="11">
    <location>
        <position position="83"/>
    </location>
    <ligand>
        <name>substrate</name>
    </ligand>
</feature>
<dbReference type="HAMAP" id="MF_00109">
    <property type="entry name" value="Shikimate_kinase"/>
    <property type="match status" value="1"/>
</dbReference>
<evidence type="ECO:0000256" key="9">
    <source>
        <dbReference type="ARBA" id="ARBA00023141"/>
    </source>
</evidence>
<keyword evidence="6 11" id="KW-0547">Nucleotide-binding</keyword>
<feature type="binding site" evidence="11">
    <location>
        <begin position="16"/>
        <end position="21"/>
    </location>
    <ligand>
        <name>ATP</name>
        <dbReference type="ChEBI" id="CHEBI:30616"/>
    </ligand>
</feature>
<dbReference type="EC" id="2.7.1.71" evidence="3 11"/>
<feature type="binding site" evidence="11">
    <location>
        <position position="139"/>
    </location>
    <ligand>
        <name>substrate</name>
    </ligand>
</feature>
<evidence type="ECO:0000313" key="12">
    <source>
        <dbReference type="EMBL" id="QQB45660.1"/>
    </source>
</evidence>
<dbReference type="PROSITE" id="PS01128">
    <property type="entry name" value="SHIKIMATE_KINASE"/>
    <property type="match status" value="1"/>
</dbReference>
<evidence type="ECO:0000256" key="7">
    <source>
        <dbReference type="ARBA" id="ARBA00022777"/>
    </source>
</evidence>
<reference evidence="12 14" key="1">
    <citation type="submission" date="2020-12" db="EMBL/GenBank/DDBJ databases">
        <title>FDA dAtabase for Regulatory Grade micrObial Sequences (FDA-ARGOS): Supporting development and validation of Infectious Disease Dx tests.</title>
        <authorList>
            <person name="Sproer C."/>
            <person name="Gronow S."/>
            <person name="Severitt S."/>
            <person name="Schroder I."/>
            <person name="Tallon L."/>
            <person name="Sadzewicz L."/>
            <person name="Zhao X."/>
            <person name="Boylan J."/>
            <person name="Ott S."/>
            <person name="Bowen H."/>
            <person name="Vavikolanu K."/>
            <person name="Mehta A."/>
            <person name="Aluvathingal J."/>
            <person name="Nadendla S."/>
            <person name="Lowell S."/>
            <person name="Myers T."/>
            <person name="Yan Y."/>
            <person name="Sichtig H."/>
        </authorList>
    </citation>
    <scope>NUCLEOTIDE SEQUENCE [LARGE SCALE GENOMIC DNA]</scope>
    <source>
        <strain evidence="12 14">FDAARGOS_1053</strain>
        <strain evidence="13">FDAARGOS_1191</strain>
    </source>
</reference>
<evidence type="ECO:0000256" key="1">
    <source>
        <dbReference type="ARBA" id="ARBA00004842"/>
    </source>
</evidence>
<evidence type="ECO:0000313" key="14">
    <source>
        <dbReference type="Proteomes" id="UP000596145"/>
    </source>
</evidence>
<keyword evidence="4 11" id="KW-0028">Amino-acid biosynthesis</keyword>
<gene>
    <name evidence="11" type="primary">aroK</name>
    <name evidence="12" type="ORF">I6I10_09130</name>
    <name evidence="13" type="ORF">I6J21_07010</name>
</gene>
<feature type="binding site" evidence="11">
    <location>
        <position position="38"/>
    </location>
    <ligand>
        <name>substrate</name>
    </ligand>
</feature>
<comment type="pathway">
    <text evidence="1 11">Metabolic intermediate biosynthesis; chorismate biosynthesis; chorismate from D-erythrose 4-phosphate and phosphoenolpyruvate: step 5/7.</text>
</comment>
<keyword evidence="11" id="KW-0963">Cytoplasm</keyword>
<keyword evidence="5 11" id="KW-0808">Transferase</keyword>
<dbReference type="InterPro" id="IPR000623">
    <property type="entry name" value="Shikimate_kinase/TSH1"/>
</dbReference>
<dbReference type="EMBL" id="CP066007">
    <property type="protein sequence ID" value="QQB45660.1"/>
    <property type="molecule type" value="Genomic_DNA"/>
</dbReference>
<evidence type="ECO:0000256" key="8">
    <source>
        <dbReference type="ARBA" id="ARBA00022840"/>
    </source>
</evidence>
<dbReference type="AlphaFoldDB" id="A0A7T4JUA7"/>
<feature type="binding site" evidence="11">
    <location>
        <position position="62"/>
    </location>
    <ligand>
        <name>substrate</name>
    </ligand>
</feature>
<proteinExistence type="inferred from homology"/>
<dbReference type="PANTHER" id="PTHR21087">
    <property type="entry name" value="SHIKIMATE KINASE"/>
    <property type="match status" value="1"/>
</dbReference>
<dbReference type="Pfam" id="PF01202">
    <property type="entry name" value="SKI"/>
    <property type="match status" value="1"/>
</dbReference>
<keyword evidence="7 11" id="KW-0418">Kinase</keyword>
<dbReference type="Gene3D" id="3.40.50.300">
    <property type="entry name" value="P-loop containing nucleotide triphosphate hydrolases"/>
    <property type="match status" value="1"/>
</dbReference>
<dbReference type="InterPro" id="IPR027417">
    <property type="entry name" value="P-loop_NTPase"/>
</dbReference>
<comment type="cofactor">
    <cofactor evidence="11">
        <name>Mg(2+)</name>
        <dbReference type="ChEBI" id="CHEBI:18420"/>
    </cofactor>
    <text evidence="11">Binds 1 Mg(2+) ion per subunit.</text>
</comment>
<accession>A0A7T4JUA7</accession>
<dbReference type="GO" id="GO:0009423">
    <property type="term" value="P:chorismate biosynthetic process"/>
    <property type="evidence" value="ECO:0007669"/>
    <property type="project" value="UniProtKB-UniRule"/>
</dbReference>
<evidence type="ECO:0000313" key="13">
    <source>
        <dbReference type="EMBL" id="QRP69586.1"/>
    </source>
</evidence>
<keyword evidence="9 11" id="KW-0057">Aromatic amino acid biosynthesis</keyword>
<dbReference type="InterPro" id="IPR023000">
    <property type="entry name" value="Shikimate_kinase_CS"/>
</dbReference>
<dbReference type="GO" id="GO:0009073">
    <property type="term" value="P:aromatic amino acid family biosynthetic process"/>
    <property type="evidence" value="ECO:0007669"/>
    <property type="project" value="UniProtKB-KW"/>
</dbReference>
<dbReference type="CDD" id="cd00464">
    <property type="entry name" value="SK"/>
    <property type="match status" value="1"/>
</dbReference>
<evidence type="ECO:0000256" key="11">
    <source>
        <dbReference type="HAMAP-Rule" id="MF_00109"/>
    </source>
</evidence>
<comment type="subcellular location">
    <subcellularLocation>
        <location evidence="11">Cytoplasm</location>
    </subcellularLocation>
</comment>
<evidence type="ECO:0000256" key="10">
    <source>
        <dbReference type="ARBA" id="ARBA00048567"/>
    </source>
</evidence>
<dbReference type="GO" id="GO:0004765">
    <property type="term" value="F:shikimate kinase activity"/>
    <property type="evidence" value="ECO:0007669"/>
    <property type="project" value="UniProtKB-UniRule"/>
</dbReference>
<feature type="binding site" evidence="11">
    <location>
        <position position="120"/>
    </location>
    <ligand>
        <name>ATP</name>
        <dbReference type="ChEBI" id="CHEBI:30616"/>
    </ligand>
</feature>
<dbReference type="OrthoDB" id="9800332at2"/>
<dbReference type="SUPFAM" id="SSF52540">
    <property type="entry name" value="P-loop containing nucleoside triphosphate hydrolases"/>
    <property type="match status" value="1"/>
</dbReference>
<dbReference type="GeneID" id="92760156"/>
<dbReference type="Proteomes" id="UP000617681">
    <property type="component" value="Chromosome"/>
</dbReference>
<organism evidence="12 14">
    <name type="scientific">Corynebacterium glucuronolyticum</name>
    <dbReference type="NCBI Taxonomy" id="39791"/>
    <lineage>
        <taxon>Bacteria</taxon>
        <taxon>Bacillati</taxon>
        <taxon>Actinomycetota</taxon>
        <taxon>Actinomycetes</taxon>
        <taxon>Mycobacteriales</taxon>
        <taxon>Corynebacteriaceae</taxon>
        <taxon>Corynebacterium</taxon>
    </lineage>
</organism>
<protein>
    <recommendedName>
        <fullName evidence="3 11">Shikimate kinase</fullName>
        <shortName evidence="11">SK</shortName>
        <ecNumber evidence="3 11">2.7.1.71</ecNumber>
    </recommendedName>
</protein>
<feature type="binding site" evidence="11">
    <location>
        <position position="20"/>
    </location>
    <ligand>
        <name>Mg(2+)</name>
        <dbReference type="ChEBI" id="CHEBI:18420"/>
    </ligand>
</feature>
<dbReference type="RefSeq" id="WP_005389911.1">
    <property type="nucleotide sequence ID" value="NZ_CP066007.1"/>
</dbReference>
<dbReference type="GO" id="GO:0005524">
    <property type="term" value="F:ATP binding"/>
    <property type="evidence" value="ECO:0007669"/>
    <property type="project" value="UniProtKB-UniRule"/>
</dbReference>
<comment type="catalytic activity">
    <reaction evidence="10 11">
        <text>shikimate + ATP = 3-phosphoshikimate + ADP + H(+)</text>
        <dbReference type="Rhea" id="RHEA:13121"/>
        <dbReference type="ChEBI" id="CHEBI:15378"/>
        <dbReference type="ChEBI" id="CHEBI:30616"/>
        <dbReference type="ChEBI" id="CHEBI:36208"/>
        <dbReference type="ChEBI" id="CHEBI:145989"/>
        <dbReference type="ChEBI" id="CHEBI:456216"/>
        <dbReference type="EC" id="2.7.1.71"/>
    </reaction>
</comment>
<evidence type="ECO:0000256" key="4">
    <source>
        <dbReference type="ARBA" id="ARBA00022605"/>
    </source>
</evidence>
<dbReference type="GO" id="GO:0005829">
    <property type="term" value="C:cytosol"/>
    <property type="evidence" value="ECO:0007669"/>
    <property type="project" value="TreeGrafter"/>
</dbReference>
<keyword evidence="11" id="KW-0460">Magnesium</keyword>
<dbReference type="PANTHER" id="PTHR21087:SF16">
    <property type="entry name" value="SHIKIMATE KINASE 1, CHLOROPLASTIC"/>
    <property type="match status" value="1"/>
</dbReference>
<comment type="similarity">
    <text evidence="2 11">Belongs to the shikimate kinase family.</text>
</comment>